<dbReference type="EMBL" id="JASCIS010000028">
    <property type="protein sequence ID" value="MDI3421765.1"/>
    <property type="molecule type" value="Genomic_DNA"/>
</dbReference>
<dbReference type="SUPFAM" id="SSF56349">
    <property type="entry name" value="DNA breaking-rejoining enzymes"/>
    <property type="match status" value="1"/>
</dbReference>
<name>A0ABT6T2X3_9ACTN</name>
<evidence type="ECO:0000313" key="2">
    <source>
        <dbReference type="EMBL" id="MDI3421765.1"/>
    </source>
</evidence>
<organism evidence="2 3">
    <name type="scientific">Streptomyces luteolus</name>
    <dbReference type="NCBI Taxonomy" id="3043615"/>
    <lineage>
        <taxon>Bacteria</taxon>
        <taxon>Bacillati</taxon>
        <taxon>Actinomycetota</taxon>
        <taxon>Actinomycetes</taxon>
        <taxon>Kitasatosporales</taxon>
        <taxon>Streptomycetaceae</taxon>
        <taxon>Streptomyces</taxon>
    </lineage>
</organism>
<dbReference type="Gene3D" id="1.10.443.10">
    <property type="entry name" value="Intergrase catalytic core"/>
    <property type="match status" value="1"/>
</dbReference>
<keyword evidence="3" id="KW-1185">Reference proteome</keyword>
<dbReference type="InterPro" id="IPR013762">
    <property type="entry name" value="Integrase-like_cat_sf"/>
</dbReference>
<dbReference type="RefSeq" id="WP_282537696.1">
    <property type="nucleotide sequence ID" value="NZ_JASCIS010000028.1"/>
</dbReference>
<proteinExistence type="predicted"/>
<protein>
    <recommendedName>
        <fullName evidence="4">Integrase</fullName>
    </recommendedName>
</protein>
<evidence type="ECO:0000313" key="3">
    <source>
        <dbReference type="Proteomes" id="UP001237105"/>
    </source>
</evidence>
<dbReference type="Proteomes" id="UP001237105">
    <property type="component" value="Unassembled WGS sequence"/>
</dbReference>
<dbReference type="InterPro" id="IPR011010">
    <property type="entry name" value="DNA_brk_join_enz"/>
</dbReference>
<gene>
    <name evidence="2" type="ORF">QIT00_24970</name>
</gene>
<evidence type="ECO:0000256" key="1">
    <source>
        <dbReference type="ARBA" id="ARBA00023172"/>
    </source>
</evidence>
<comment type="caution">
    <text evidence="2">The sequence shown here is derived from an EMBL/GenBank/DDBJ whole genome shotgun (WGS) entry which is preliminary data.</text>
</comment>
<sequence>MKQKLRQARRKPWHITTGPGAQLKMKNELSSALDYAHRVEKLISENWAQHVVLPKYTPPKPLVWTDERVARWREIGEKPDPVMVWTPEQTGEFLDGVADHRLYPMFHLMVFRALRRGESAGLPWAESDPQSCGARTFLLDGQTRELLLFWRRRQQVEKEEWRQRHEEWRAERTAEGKERLKRYDPPVRRIWPGLHLGGRGARTTRSTCLRSSCGSSRSWPCHRCARMTCATALPRSPSPSAST</sequence>
<accession>A0ABT6T2X3</accession>
<keyword evidence="1" id="KW-0233">DNA recombination</keyword>
<reference evidence="2 3" key="1">
    <citation type="submission" date="2023-05" db="EMBL/GenBank/DDBJ databases">
        <title>Draft genome sequence of Streptomyces sp. B-S-A12 isolated from a cave soil in Thailand.</title>
        <authorList>
            <person name="Chamroensaksri N."/>
            <person name="Muangham S."/>
        </authorList>
    </citation>
    <scope>NUCLEOTIDE SEQUENCE [LARGE SCALE GENOMIC DNA]</scope>
    <source>
        <strain evidence="2 3">B-S-A12</strain>
    </source>
</reference>
<evidence type="ECO:0008006" key="4">
    <source>
        <dbReference type="Google" id="ProtNLM"/>
    </source>
</evidence>